<dbReference type="AlphaFoldDB" id="A0A084B1M3"/>
<sequence length="66" mass="7397">MFRSFTNLSPTTRLAVGVGAIAWGFAGLYLTEPVADKLGYTPTEKDKAELDKMTPHIITVERRQER</sequence>
<accession>A0A084B1M3</accession>
<gene>
    <name evidence="2" type="ORF">S7711_03519</name>
</gene>
<feature type="transmembrane region" description="Helical" evidence="1">
    <location>
        <begin position="12"/>
        <end position="30"/>
    </location>
</feature>
<name>A0A084B1M3_STACB</name>
<dbReference type="OrthoDB" id="2555959at2759"/>
<keyword evidence="1" id="KW-0812">Transmembrane</keyword>
<evidence type="ECO:0000313" key="2">
    <source>
        <dbReference type="EMBL" id="KEY71452.1"/>
    </source>
</evidence>
<evidence type="ECO:0000256" key="1">
    <source>
        <dbReference type="SAM" id="Phobius"/>
    </source>
</evidence>
<dbReference type="HOGENOM" id="CLU_190851_0_0_1"/>
<dbReference type="EMBL" id="KL648283">
    <property type="protein sequence ID" value="KEY71452.1"/>
    <property type="molecule type" value="Genomic_DNA"/>
</dbReference>
<protein>
    <submittedName>
        <fullName evidence="2">Uncharacterized protein</fullName>
    </submittedName>
</protein>
<keyword evidence="1" id="KW-1133">Transmembrane helix</keyword>
<keyword evidence="3" id="KW-1185">Reference proteome</keyword>
<dbReference type="Proteomes" id="UP000028045">
    <property type="component" value="Unassembled WGS sequence"/>
</dbReference>
<keyword evidence="1" id="KW-0472">Membrane</keyword>
<reference evidence="2 3" key="1">
    <citation type="journal article" date="2014" name="BMC Genomics">
        <title>Comparative genome sequencing reveals chemotype-specific gene clusters in the toxigenic black mold Stachybotrys.</title>
        <authorList>
            <person name="Semeiks J."/>
            <person name="Borek D."/>
            <person name="Otwinowski Z."/>
            <person name="Grishin N.V."/>
        </authorList>
    </citation>
    <scope>NUCLEOTIDE SEQUENCE [LARGE SCALE GENOMIC DNA]</scope>
    <source>
        <strain evidence="3">CBS 109288 / IBT 7711</strain>
    </source>
</reference>
<proteinExistence type="predicted"/>
<organism evidence="2 3">
    <name type="scientific">Stachybotrys chartarum (strain CBS 109288 / IBT 7711)</name>
    <name type="common">Toxic black mold</name>
    <name type="synonym">Stilbospora chartarum</name>
    <dbReference type="NCBI Taxonomy" id="1280523"/>
    <lineage>
        <taxon>Eukaryota</taxon>
        <taxon>Fungi</taxon>
        <taxon>Dikarya</taxon>
        <taxon>Ascomycota</taxon>
        <taxon>Pezizomycotina</taxon>
        <taxon>Sordariomycetes</taxon>
        <taxon>Hypocreomycetidae</taxon>
        <taxon>Hypocreales</taxon>
        <taxon>Stachybotryaceae</taxon>
        <taxon>Stachybotrys</taxon>
    </lineage>
</organism>
<evidence type="ECO:0000313" key="3">
    <source>
        <dbReference type="Proteomes" id="UP000028045"/>
    </source>
</evidence>